<dbReference type="EMBL" id="AJJQ01000032">
    <property type="protein sequence ID" value="EID51167.1"/>
    <property type="molecule type" value="Genomic_DNA"/>
</dbReference>
<protein>
    <submittedName>
        <fullName evidence="2">Uncharacterized protein</fullName>
    </submittedName>
</protein>
<evidence type="ECO:0000313" key="2">
    <source>
        <dbReference type="EMBL" id="EID51167.1"/>
    </source>
</evidence>
<dbReference type="AlphaFoldDB" id="I0UTG4"/>
<comment type="caution">
    <text evidence="2">The sequence shown here is derived from an EMBL/GenBank/DDBJ whole genome shotgun (WGS) entry which is preliminary data.</text>
</comment>
<organism evidence="2 3">
    <name type="scientific">Rothia aeria F0474</name>
    <dbReference type="NCBI Taxonomy" id="1125724"/>
    <lineage>
        <taxon>Bacteria</taxon>
        <taxon>Bacillati</taxon>
        <taxon>Actinomycetota</taxon>
        <taxon>Actinomycetes</taxon>
        <taxon>Micrococcales</taxon>
        <taxon>Micrococcaceae</taxon>
        <taxon>Rothia</taxon>
    </lineage>
</organism>
<feature type="region of interest" description="Disordered" evidence="1">
    <location>
        <begin position="59"/>
        <end position="78"/>
    </location>
</feature>
<evidence type="ECO:0000313" key="3">
    <source>
        <dbReference type="Proteomes" id="UP000004863"/>
    </source>
</evidence>
<accession>I0UTG4</accession>
<reference evidence="2" key="1">
    <citation type="submission" date="2012-03" db="EMBL/GenBank/DDBJ databases">
        <authorList>
            <person name="Durkin A.S."/>
            <person name="McCorrison J."/>
            <person name="Torralba M."/>
            <person name="Gillis M."/>
            <person name="Methe B."/>
            <person name="Sutton G."/>
            <person name="Nelson K.E."/>
        </authorList>
    </citation>
    <scope>NUCLEOTIDE SEQUENCE [LARGE SCALE GENOMIC DNA]</scope>
    <source>
        <strain evidence="2">F0474</strain>
    </source>
</reference>
<proteinExistence type="predicted"/>
<evidence type="ECO:0000256" key="1">
    <source>
        <dbReference type="SAM" id="MobiDB-lite"/>
    </source>
</evidence>
<name>I0UTG4_9MICC</name>
<keyword evidence="3" id="KW-1185">Reference proteome</keyword>
<sequence length="78" mass="8634">MVGSKISEITLLWFDIFQGRIVSTLNTKVLRVLLLYLPHLQPVTWDYSGTTKCLSHNYSSHPSPHTAGVQTPCSSGFG</sequence>
<dbReference type="Proteomes" id="UP000004863">
    <property type="component" value="Unassembled WGS sequence"/>
</dbReference>
<gene>
    <name evidence="2" type="ORF">HMPREF1324_0479</name>
</gene>